<evidence type="ECO:0000313" key="2">
    <source>
        <dbReference type="Proteomes" id="UP000195120"/>
    </source>
</evidence>
<dbReference type="AlphaFoldDB" id="A0A9X6LFT8"/>
<reference evidence="1 2" key="1">
    <citation type="submission" date="2016-10" db="EMBL/GenBank/DDBJ databases">
        <title>Comparative genomics of Bacillus thuringiensis reveals a path to pathogens against multiple invertebrate hosts.</title>
        <authorList>
            <person name="Zheng J."/>
            <person name="Gao Q."/>
            <person name="Liu H."/>
            <person name="Peng D."/>
            <person name="Ruan L."/>
            <person name="Sun M."/>
        </authorList>
    </citation>
    <scope>NUCLEOTIDE SEQUENCE [LARGE SCALE GENOMIC DNA]</scope>
    <source>
        <strain evidence="1">BGSC 4BW1</strain>
    </source>
</reference>
<organism evidence="1 2">
    <name type="scientific">Bacillus thuringiensis serovar iberica</name>
    <dbReference type="NCBI Taxonomy" id="180866"/>
    <lineage>
        <taxon>Bacteria</taxon>
        <taxon>Bacillati</taxon>
        <taxon>Bacillota</taxon>
        <taxon>Bacilli</taxon>
        <taxon>Bacillales</taxon>
        <taxon>Bacillaceae</taxon>
        <taxon>Bacillus</taxon>
        <taxon>Bacillus cereus group</taxon>
    </lineage>
</organism>
<protein>
    <submittedName>
        <fullName evidence="1">Uncharacterized protein</fullName>
    </submittedName>
</protein>
<gene>
    <name evidence="1" type="ORF">BK741_26885</name>
</gene>
<evidence type="ECO:0000313" key="1">
    <source>
        <dbReference type="EMBL" id="OUB41992.1"/>
    </source>
</evidence>
<dbReference type="EMBL" id="MOOP01000153">
    <property type="protein sequence ID" value="OUB41992.1"/>
    <property type="molecule type" value="Genomic_DNA"/>
</dbReference>
<proteinExistence type="predicted"/>
<name>A0A9X6LFT8_BACTU</name>
<sequence length="99" mass="11246">MIHSPNFYPLEGVSYSAAILDDTKQVQSTISFCSMVHVPHEFLYLMYKGICLALIWLEKICQKTIVLGNCGLVEVSSILSTHRYKENMEKNGEHKPIVD</sequence>
<dbReference type="Proteomes" id="UP000195120">
    <property type="component" value="Unassembled WGS sequence"/>
</dbReference>
<comment type="caution">
    <text evidence="1">The sequence shown here is derived from an EMBL/GenBank/DDBJ whole genome shotgun (WGS) entry which is preliminary data.</text>
</comment>
<accession>A0A9X6LFT8</accession>